<evidence type="ECO:0000313" key="2">
    <source>
        <dbReference type="EMBL" id="OMJ80381.1"/>
    </source>
</evidence>
<organism evidence="2 3">
    <name type="scientific">Stentor coeruleus</name>
    <dbReference type="NCBI Taxonomy" id="5963"/>
    <lineage>
        <taxon>Eukaryota</taxon>
        <taxon>Sar</taxon>
        <taxon>Alveolata</taxon>
        <taxon>Ciliophora</taxon>
        <taxon>Postciliodesmatophora</taxon>
        <taxon>Heterotrichea</taxon>
        <taxon>Heterotrichida</taxon>
        <taxon>Stentoridae</taxon>
        <taxon>Stentor</taxon>
    </lineage>
</organism>
<protein>
    <submittedName>
        <fullName evidence="2">Uncharacterized protein</fullName>
    </submittedName>
</protein>
<dbReference type="PANTHER" id="PTHR33459:SF7">
    <property type="entry name" value="DD-GDCA PROTEIN"/>
    <property type="match status" value="1"/>
</dbReference>
<gene>
    <name evidence="2" type="ORF">SteCoe_19375</name>
</gene>
<reference evidence="2 3" key="1">
    <citation type="submission" date="2016-11" db="EMBL/GenBank/DDBJ databases">
        <title>The macronuclear genome of Stentor coeruleus: a giant cell with tiny introns.</title>
        <authorList>
            <person name="Slabodnick M."/>
            <person name="Ruby J.G."/>
            <person name="Reiff S.B."/>
            <person name="Swart E.C."/>
            <person name="Gosai S."/>
            <person name="Prabakaran S."/>
            <person name="Witkowska E."/>
            <person name="Larue G.E."/>
            <person name="Fisher S."/>
            <person name="Freeman R.M."/>
            <person name="Gunawardena J."/>
            <person name="Chu W."/>
            <person name="Stover N.A."/>
            <person name="Gregory B.D."/>
            <person name="Nowacki M."/>
            <person name="Derisi J."/>
            <person name="Roy S.W."/>
            <person name="Marshall W.F."/>
            <person name="Sood P."/>
        </authorList>
    </citation>
    <scope>NUCLEOTIDE SEQUENCE [LARGE SCALE GENOMIC DNA]</scope>
    <source>
        <strain evidence="2">WM001</strain>
    </source>
</reference>
<dbReference type="OrthoDB" id="282594at2759"/>
<comment type="caution">
    <text evidence="2">The sequence shown here is derived from an EMBL/GenBank/DDBJ whole genome shotgun (WGS) entry which is preliminary data.</text>
</comment>
<feature type="chain" id="PRO_5013068403" evidence="1">
    <location>
        <begin position="17"/>
        <end position="697"/>
    </location>
</feature>
<proteinExistence type="predicted"/>
<evidence type="ECO:0000256" key="1">
    <source>
        <dbReference type="SAM" id="SignalP"/>
    </source>
</evidence>
<evidence type="ECO:0000313" key="3">
    <source>
        <dbReference type="Proteomes" id="UP000187209"/>
    </source>
</evidence>
<sequence length="697" mass="79058">MLINSLLLETMWVSSSFCPNYLCSYSPKTNSTCITYYNNSTNDVYSITPCMDGLECNFNNDTNSTCNYPERKYSGDYCFENSDCYSNYCVLNSCYGMNLYNHCTNSGDCNPGLYCDASMNICQELMPPGAPCTYSYQCMNSAECDSGICVTYFSLPLNARTNLVSQTGLWLSCSTGFALNGYCASAPTSMSSSLTQCSLGSLCQSNSGVSYKNCTCSYDGNSYCPLFEGDSQVKQMIQGVQTLITFNYKCNTLSRFSYNCYVKMQQSYFQYFLNWKANADLYLQNEWVNQVNISNCVNQTINADYVNIINQSQGIYPTCPVYSCTNGTSNWNNNQCVFSDKNIVYSQLQSSVYTSYCPYNWTCQAGTPQNFTNGTCTDSASNRYPGEYCNYNSQCTSYLCVNSTCIGKNYTDICYSPYECNPGLYCNMSSICDYVKNNGVYCDNSNKCANGLVCFNNTCIKMYSLYNGLISIVNSTNSTYGYSPVCLSGFYISNYTGTYCDYAPFSWYNSTCNPGNPCFDSSGRYYKNCTCGLYGYGNCPEFEGDYHLQNAINLSSSTMQSWDKCNSFVVRQECFEGSPQEMYNFSLYMTNITYYKDSYWLLYGNENDCVQNTFFSDFWTMMRFINNYIPPSPDCPAYPEYPTYPPYPPYPSNSTDFPAYPDYPHYPEYPMYPENCENRTLPAYPVYPTYPPYPPYP</sequence>
<dbReference type="InterPro" id="IPR052326">
    <property type="entry name" value="Diff-Dev_Assoc_Protein"/>
</dbReference>
<dbReference type="PANTHER" id="PTHR33459">
    <property type="entry name" value="DD-GDCA PROTEIN"/>
    <property type="match status" value="1"/>
</dbReference>
<accession>A0A1R2BUL4</accession>
<keyword evidence="1" id="KW-0732">Signal</keyword>
<dbReference type="Proteomes" id="UP000187209">
    <property type="component" value="Unassembled WGS sequence"/>
</dbReference>
<feature type="signal peptide" evidence="1">
    <location>
        <begin position="1"/>
        <end position="16"/>
    </location>
</feature>
<dbReference type="AlphaFoldDB" id="A0A1R2BUL4"/>
<dbReference type="EMBL" id="MPUH01000426">
    <property type="protein sequence ID" value="OMJ80381.1"/>
    <property type="molecule type" value="Genomic_DNA"/>
</dbReference>
<name>A0A1R2BUL4_9CILI</name>
<keyword evidence="3" id="KW-1185">Reference proteome</keyword>